<gene>
    <name evidence="5" type="ORF">HIJ39_18525</name>
</gene>
<dbReference type="PANTHER" id="PTHR38445:SF12">
    <property type="entry name" value="GNTR-FAMILY TRANSCRIPTIONAL REGULATOR"/>
    <property type="match status" value="1"/>
</dbReference>
<comment type="caution">
    <text evidence="5">The sequence shown here is derived from an EMBL/GenBank/DDBJ whole genome shotgun (WGS) entry which is preliminary data.</text>
</comment>
<evidence type="ECO:0000313" key="5">
    <source>
        <dbReference type="EMBL" id="NMP24329.1"/>
    </source>
</evidence>
<dbReference type="Pfam" id="PF00392">
    <property type="entry name" value="GntR"/>
    <property type="match status" value="1"/>
</dbReference>
<organism evidence="5 6">
    <name type="scientific">Sulfobacillus harzensis</name>
    <dbReference type="NCBI Taxonomy" id="2729629"/>
    <lineage>
        <taxon>Bacteria</taxon>
        <taxon>Bacillati</taxon>
        <taxon>Bacillota</taxon>
        <taxon>Clostridia</taxon>
        <taxon>Eubacteriales</taxon>
        <taxon>Clostridiales Family XVII. Incertae Sedis</taxon>
        <taxon>Sulfobacillus</taxon>
    </lineage>
</organism>
<dbReference type="EMBL" id="JABBVZ010000101">
    <property type="protein sequence ID" value="NMP24329.1"/>
    <property type="molecule type" value="Genomic_DNA"/>
</dbReference>
<keyword evidence="6" id="KW-1185">Reference proteome</keyword>
<keyword evidence="2" id="KW-0238">DNA-binding</keyword>
<reference evidence="5 6" key="1">
    <citation type="submission" date="2020-04" db="EMBL/GenBank/DDBJ databases">
        <authorList>
            <person name="Zhang R."/>
            <person name="Schippers A."/>
        </authorList>
    </citation>
    <scope>NUCLEOTIDE SEQUENCE [LARGE SCALE GENOMIC DNA]</scope>
    <source>
        <strain evidence="5 6">DSM 109850</strain>
    </source>
</reference>
<dbReference type="SUPFAM" id="SSF46785">
    <property type="entry name" value="Winged helix' DNA-binding domain"/>
    <property type="match status" value="1"/>
</dbReference>
<feature type="domain" description="HTH gntR-type" evidence="4">
    <location>
        <begin position="11"/>
        <end position="79"/>
    </location>
</feature>
<dbReference type="InterPro" id="IPR000524">
    <property type="entry name" value="Tscrpt_reg_HTH_GntR"/>
</dbReference>
<dbReference type="GO" id="GO:0003700">
    <property type="term" value="F:DNA-binding transcription factor activity"/>
    <property type="evidence" value="ECO:0007669"/>
    <property type="project" value="InterPro"/>
</dbReference>
<dbReference type="InterPro" id="IPR036390">
    <property type="entry name" value="WH_DNA-bd_sf"/>
</dbReference>
<evidence type="ECO:0000256" key="2">
    <source>
        <dbReference type="ARBA" id="ARBA00023125"/>
    </source>
</evidence>
<evidence type="ECO:0000256" key="1">
    <source>
        <dbReference type="ARBA" id="ARBA00023015"/>
    </source>
</evidence>
<proteinExistence type="predicted"/>
<dbReference type="CDD" id="cd07377">
    <property type="entry name" value="WHTH_GntR"/>
    <property type="match status" value="1"/>
</dbReference>
<accession>A0A7Y0L6Q2</accession>
<dbReference type="PANTHER" id="PTHR38445">
    <property type="entry name" value="HTH-TYPE TRANSCRIPTIONAL REPRESSOR YTRA"/>
    <property type="match status" value="1"/>
</dbReference>
<dbReference type="Gene3D" id="1.10.10.10">
    <property type="entry name" value="Winged helix-like DNA-binding domain superfamily/Winged helix DNA-binding domain"/>
    <property type="match status" value="1"/>
</dbReference>
<dbReference type="InterPro" id="IPR036388">
    <property type="entry name" value="WH-like_DNA-bd_sf"/>
</dbReference>
<dbReference type="RefSeq" id="WP_169102359.1">
    <property type="nucleotide sequence ID" value="NZ_JABBVZ010000101.1"/>
</dbReference>
<dbReference type="SMART" id="SM00345">
    <property type="entry name" value="HTH_GNTR"/>
    <property type="match status" value="1"/>
</dbReference>
<evidence type="ECO:0000259" key="4">
    <source>
        <dbReference type="PROSITE" id="PS50949"/>
    </source>
</evidence>
<sequence>MFVVVDWEDRRPAYLQIRDQVVEGIAQGGLKPGDRLPSVRRLASQLGLNLHTVHKAFELLQQEEFIRLTPRSGAVVCPRTLASDETAATLYNQIRPLLAEHWVRGLDTHAIMDVVQRCLNTFTLANVAALSESGNPPTPSSASPNGA</sequence>
<evidence type="ECO:0000313" key="6">
    <source>
        <dbReference type="Proteomes" id="UP000533476"/>
    </source>
</evidence>
<dbReference type="PROSITE" id="PS50949">
    <property type="entry name" value="HTH_GNTR"/>
    <property type="match status" value="1"/>
</dbReference>
<keyword evidence="1" id="KW-0805">Transcription regulation</keyword>
<keyword evidence="3" id="KW-0804">Transcription</keyword>
<evidence type="ECO:0000256" key="3">
    <source>
        <dbReference type="ARBA" id="ARBA00023163"/>
    </source>
</evidence>
<dbReference type="GO" id="GO:0003677">
    <property type="term" value="F:DNA binding"/>
    <property type="evidence" value="ECO:0007669"/>
    <property type="project" value="UniProtKB-KW"/>
</dbReference>
<dbReference type="Proteomes" id="UP000533476">
    <property type="component" value="Unassembled WGS sequence"/>
</dbReference>
<name>A0A7Y0L6Q2_9FIRM</name>
<dbReference type="AlphaFoldDB" id="A0A7Y0L6Q2"/>
<protein>
    <submittedName>
        <fullName evidence="5">GntR family transcriptional regulator</fullName>
    </submittedName>
</protein>